<evidence type="ECO:0000259" key="13">
    <source>
        <dbReference type="PROSITE" id="PS51546"/>
    </source>
</evidence>
<dbReference type="Gene3D" id="1.25.40.70">
    <property type="entry name" value="Phosphatidylinositol 3-kinase, accessory domain (PIK)"/>
    <property type="match status" value="1"/>
</dbReference>
<dbReference type="EMBL" id="JH767152">
    <property type="protein sequence ID" value="EQC35059.1"/>
    <property type="molecule type" value="Genomic_DNA"/>
</dbReference>
<dbReference type="InterPro" id="IPR000341">
    <property type="entry name" value="PI3K_Ras-bd_dom"/>
</dbReference>
<dbReference type="GO" id="GO:0016477">
    <property type="term" value="P:cell migration"/>
    <property type="evidence" value="ECO:0007669"/>
    <property type="project" value="TreeGrafter"/>
</dbReference>
<accession>T0QB08</accession>
<evidence type="ECO:0000256" key="5">
    <source>
        <dbReference type="ARBA" id="ARBA00022777"/>
    </source>
</evidence>
<dbReference type="GO" id="GO:0005886">
    <property type="term" value="C:plasma membrane"/>
    <property type="evidence" value="ECO:0007669"/>
    <property type="project" value="TreeGrafter"/>
</dbReference>
<evidence type="ECO:0000256" key="9">
    <source>
        <dbReference type="SAM" id="MobiDB-lite"/>
    </source>
</evidence>
<dbReference type="InterPro" id="IPR018936">
    <property type="entry name" value="PI3/4_kinase_CS"/>
</dbReference>
<dbReference type="Gene3D" id="2.60.40.150">
    <property type="entry name" value="C2 domain"/>
    <property type="match status" value="1"/>
</dbReference>
<evidence type="ECO:0000259" key="10">
    <source>
        <dbReference type="PROSITE" id="PS50003"/>
    </source>
</evidence>
<dbReference type="Pfam" id="PF00169">
    <property type="entry name" value="PH"/>
    <property type="match status" value="2"/>
</dbReference>
<dbReference type="GeneID" id="19948024"/>
<dbReference type="AlphaFoldDB" id="T0QB08"/>
<dbReference type="GO" id="GO:0005737">
    <property type="term" value="C:cytoplasm"/>
    <property type="evidence" value="ECO:0007669"/>
    <property type="project" value="TreeGrafter"/>
</dbReference>
<dbReference type="eggNOG" id="KOG0904">
    <property type="taxonomic scope" value="Eukaryota"/>
</dbReference>
<comment type="catalytic activity">
    <reaction evidence="1">
        <text>a 1,2-diacyl-sn-glycero-3-phospho-(1D-myo-inositol) + ATP = a 1,2-diacyl-sn-glycero-3-phospho-(1D-myo-inositol-3-phosphate) + ADP + H(+)</text>
        <dbReference type="Rhea" id="RHEA:12709"/>
        <dbReference type="ChEBI" id="CHEBI:15378"/>
        <dbReference type="ChEBI" id="CHEBI:30616"/>
        <dbReference type="ChEBI" id="CHEBI:57880"/>
        <dbReference type="ChEBI" id="CHEBI:58088"/>
        <dbReference type="ChEBI" id="CHEBI:456216"/>
        <dbReference type="EC" id="2.7.1.137"/>
    </reaction>
</comment>
<evidence type="ECO:0000259" key="14">
    <source>
        <dbReference type="PROSITE" id="PS51547"/>
    </source>
</evidence>
<dbReference type="InterPro" id="IPR042236">
    <property type="entry name" value="PI3K_accessory_sf"/>
</dbReference>
<keyword evidence="6" id="KW-0067">ATP-binding</keyword>
<dbReference type="InterPro" id="IPR011009">
    <property type="entry name" value="Kinase-like_dom_sf"/>
</dbReference>
<dbReference type="Gene3D" id="2.30.29.30">
    <property type="entry name" value="Pleckstrin-homology domain (PH domain)/Phosphotyrosine-binding domain (PTB)"/>
    <property type="match status" value="2"/>
</dbReference>
<dbReference type="OMA" id="YSMGMAR"/>
<evidence type="ECO:0000259" key="12">
    <source>
        <dbReference type="PROSITE" id="PS51545"/>
    </source>
</evidence>
<dbReference type="EC" id="2.7.1.137" evidence="2"/>
<dbReference type="GO" id="GO:0035005">
    <property type="term" value="F:1-phosphatidylinositol-4-phosphate 3-kinase activity"/>
    <property type="evidence" value="ECO:0007669"/>
    <property type="project" value="TreeGrafter"/>
</dbReference>
<dbReference type="GO" id="GO:0016303">
    <property type="term" value="F:1-phosphatidylinositol-3-kinase activity"/>
    <property type="evidence" value="ECO:0007669"/>
    <property type="project" value="UniProtKB-EC"/>
</dbReference>
<keyword evidence="5" id="KW-0418">Kinase</keyword>
<dbReference type="STRING" id="1156394.T0QB08"/>
<dbReference type="InterPro" id="IPR035448">
    <property type="entry name" value="PI3Kc"/>
</dbReference>
<feature type="domain" description="PH" evidence="10">
    <location>
        <begin position="147"/>
        <end position="256"/>
    </location>
</feature>
<dbReference type="InterPro" id="IPR015433">
    <property type="entry name" value="PI3/4_kinase"/>
</dbReference>
<feature type="domain" description="PH" evidence="10">
    <location>
        <begin position="621"/>
        <end position="736"/>
    </location>
</feature>
<dbReference type="InterPro" id="IPR011993">
    <property type="entry name" value="PH-like_dom_sf"/>
</dbReference>
<feature type="domain" description="PI3K-RBD" evidence="13">
    <location>
        <begin position="261"/>
        <end position="359"/>
    </location>
</feature>
<dbReference type="InterPro" id="IPR001263">
    <property type="entry name" value="PI3K_accessory_dom"/>
</dbReference>
<dbReference type="Proteomes" id="UP000030762">
    <property type="component" value="Unassembled WGS sequence"/>
</dbReference>
<feature type="domain" description="PIK helical" evidence="12">
    <location>
        <begin position="732"/>
        <end position="910"/>
    </location>
</feature>
<dbReference type="GO" id="GO:0005942">
    <property type="term" value="C:phosphatidylinositol 3-kinase complex"/>
    <property type="evidence" value="ECO:0007669"/>
    <property type="project" value="TreeGrafter"/>
</dbReference>
<dbReference type="InterPro" id="IPR036940">
    <property type="entry name" value="PI3/4_kinase_cat_sf"/>
</dbReference>
<dbReference type="PROSITE" id="PS51547">
    <property type="entry name" value="C2_PI3K"/>
    <property type="match status" value="1"/>
</dbReference>
<keyword evidence="4" id="KW-0547">Nucleotide-binding</keyword>
<dbReference type="SUPFAM" id="SSF49562">
    <property type="entry name" value="C2 domain (Calcium/lipid-binding domain, CaLB)"/>
    <property type="match status" value="1"/>
</dbReference>
<dbReference type="Gene3D" id="3.30.1010.10">
    <property type="entry name" value="Phosphatidylinositol 3-kinase Catalytic Subunit, Chain A, domain 4"/>
    <property type="match status" value="1"/>
</dbReference>
<evidence type="ECO:0000313" key="15">
    <source>
        <dbReference type="EMBL" id="EQC35059.1"/>
    </source>
</evidence>
<evidence type="ECO:0000256" key="6">
    <source>
        <dbReference type="ARBA" id="ARBA00022840"/>
    </source>
</evidence>
<evidence type="ECO:0000256" key="4">
    <source>
        <dbReference type="ARBA" id="ARBA00022741"/>
    </source>
</evidence>
<dbReference type="SMART" id="SM00145">
    <property type="entry name" value="PI3Ka"/>
    <property type="match status" value="1"/>
</dbReference>
<dbReference type="Pfam" id="PF00794">
    <property type="entry name" value="PI3K_rbd"/>
    <property type="match status" value="1"/>
</dbReference>
<feature type="domain" description="C2 PI3K-type" evidence="14">
    <location>
        <begin position="429"/>
        <end position="606"/>
    </location>
</feature>
<dbReference type="VEuPathDB" id="FungiDB:SDRG_07297"/>
<dbReference type="OrthoDB" id="67688at2759"/>
<dbReference type="InterPro" id="IPR029071">
    <property type="entry name" value="Ubiquitin-like_domsf"/>
</dbReference>
<dbReference type="RefSeq" id="XP_008611343.1">
    <property type="nucleotide sequence ID" value="XM_008613121.1"/>
</dbReference>
<dbReference type="InterPro" id="IPR016024">
    <property type="entry name" value="ARM-type_fold"/>
</dbReference>
<dbReference type="PROSITE" id="PS50290">
    <property type="entry name" value="PI3_4_KINASE_3"/>
    <property type="match status" value="1"/>
</dbReference>
<dbReference type="PROSITE" id="PS00916">
    <property type="entry name" value="PI3_4_KINASE_2"/>
    <property type="match status" value="1"/>
</dbReference>
<dbReference type="PROSITE" id="PS51546">
    <property type="entry name" value="PI3K_RBD"/>
    <property type="match status" value="1"/>
</dbReference>
<dbReference type="CDD" id="cd00891">
    <property type="entry name" value="PI3Kc"/>
    <property type="match status" value="1"/>
</dbReference>
<name>T0QB08_SAPDV</name>
<gene>
    <name evidence="15" type="ORF">SDRG_07297</name>
</gene>
<dbReference type="PANTHER" id="PTHR10048:SF14">
    <property type="entry name" value="LD28067P"/>
    <property type="match status" value="1"/>
</dbReference>
<dbReference type="PROSITE" id="PS50003">
    <property type="entry name" value="PH_DOMAIN"/>
    <property type="match status" value="2"/>
</dbReference>
<dbReference type="GO" id="GO:0032060">
    <property type="term" value="P:bleb assembly"/>
    <property type="evidence" value="ECO:0007669"/>
    <property type="project" value="UniProtKB-ARBA"/>
</dbReference>
<dbReference type="SUPFAM" id="SSF50729">
    <property type="entry name" value="PH domain-like"/>
    <property type="match status" value="2"/>
</dbReference>
<dbReference type="PANTHER" id="PTHR10048">
    <property type="entry name" value="PHOSPHATIDYLINOSITOL KINASE"/>
    <property type="match status" value="1"/>
</dbReference>
<dbReference type="InterPro" id="IPR002420">
    <property type="entry name" value="PI3K-type_C2_dom"/>
</dbReference>
<feature type="region of interest" description="Disordered" evidence="9">
    <location>
        <begin position="400"/>
        <end position="419"/>
    </location>
</feature>
<dbReference type="GO" id="GO:0050920">
    <property type="term" value="P:regulation of chemotaxis"/>
    <property type="evidence" value="ECO:0007669"/>
    <property type="project" value="UniProtKB-ARBA"/>
</dbReference>
<dbReference type="SUPFAM" id="SSF54236">
    <property type="entry name" value="Ubiquitin-like"/>
    <property type="match status" value="1"/>
</dbReference>
<dbReference type="GO" id="GO:0048015">
    <property type="term" value="P:phosphatidylinositol-mediated signaling"/>
    <property type="evidence" value="ECO:0007669"/>
    <property type="project" value="TreeGrafter"/>
</dbReference>
<evidence type="ECO:0000259" key="11">
    <source>
        <dbReference type="PROSITE" id="PS50290"/>
    </source>
</evidence>
<keyword evidence="8" id="KW-0175">Coiled coil</keyword>
<organism evidence="15 16">
    <name type="scientific">Saprolegnia diclina (strain VS20)</name>
    <dbReference type="NCBI Taxonomy" id="1156394"/>
    <lineage>
        <taxon>Eukaryota</taxon>
        <taxon>Sar</taxon>
        <taxon>Stramenopiles</taxon>
        <taxon>Oomycota</taxon>
        <taxon>Saprolegniomycetes</taxon>
        <taxon>Saprolegniales</taxon>
        <taxon>Saprolegniaceae</taxon>
        <taxon>Saprolegnia</taxon>
    </lineage>
</organism>
<comment type="similarity">
    <text evidence="7">Belongs to the PI3/PI4-kinase family.</text>
</comment>
<dbReference type="InterPro" id="IPR001849">
    <property type="entry name" value="PH_domain"/>
</dbReference>
<proteinExistence type="inferred from homology"/>
<dbReference type="Gene3D" id="3.10.20.90">
    <property type="entry name" value="Phosphatidylinositol 3-kinase Catalytic Subunit, Chain A, domain 1"/>
    <property type="match status" value="1"/>
</dbReference>
<dbReference type="InterPro" id="IPR035892">
    <property type="entry name" value="C2_domain_sf"/>
</dbReference>
<evidence type="ECO:0000256" key="1">
    <source>
        <dbReference type="ARBA" id="ARBA00001498"/>
    </source>
</evidence>
<sequence>MMYNAASVRRSLSSTSLSSQRSLSSAPSLRLPSFSDLNPFAHFGATLARANSSNGPRWQPVPGLVHSKETLALRQAVGAILKDVHAHISTETLEIRANTPEYRLESDDWIAHKNGLNVALTTVKTVARLPLHLLQLDPVVGSAESAGPVFGGWLKKRGENNKAMKKRYMELENKVLKYYKKKPEKSGRRMSNDEKASLLRGQIELDAVSAIQPTIVKGATLQYGIDLVTTNRTWTMQAESEAEYDLWVKHLCNSVAFHCVNIIYRRMLQLAEVSATGPNEVRMITLPTYTVQETVEHIFDCYNNMLDATPLHPYDPKEYVLKFTGYRDYMIDPFREVSNYQHVRECLITKKTLCLTLVHESKIQEALRRSVLGGNIYDEPTFATSTRSLEIAMTTLGNDWQEHSTHHPPTTAPVVSPQSLGSANKSCHYDEPLRICIQRVVNIPRYTTHLRRTAHEIVSERRPLLFANVVASVEIFNGGQLLETLGETSDTTLKAQANDALIAMWIEPKWFRSSLRLSELPKSARVVVTLFGIRAPGADAGSYDRILTTGVNLFDVDGIFVQGDQYVGMLENLYTCSSGPVPHVVDLDRPVVQMTFTSYNGPIKFDWTEHALGDVSSRSEAVLKTGYLKKTGKHHQLTKWQMRFFTLSQATNSLSYAENPSAPAKFTINLLGAQVLNADELNERYTTFAVSKGTRKEQSTWVFKLKAADSAREFVMSANTRQEREEWALAIKLVANGDTAEAMDDLRRIIQRDPLFQLSDFQKAVLWRNRHQFMTSFEALRHVLSCVNWLCPADVSEMLTLLPQWAQASHPASYIILLDKPFAHETVRQFAVDKLAEMADTTFSYFLPQLVQALKYESHHVSPLAKHLIERAIKNPNQIGFDLFWSMKVESYNDQVRERYGVLLNTYLDVCSNKMRSILQLQDKLFSEKGAFEQICQEVKALHHSGKTKDEIKVTMQQRLEELNGTLPATYQLPLDSRVEVGKIVVKKCKIMSSAKLPLWLEFENAEEGGDPVIIIFKAGDDVRQDCLTLQLIRLMDEMWREDGKDLAMEPYKCVSTGPMTGMLQVVLHSVTTAAVHKRGGAMGGIFGAFNDVSFLDWIQANNGDARSYRVAVDLFMRSCAGYCVATYVLGIGDRHNDNIMITKQGRYFHIDFGHFLGFMKYQYGIKREKTPFVFTPEMAHVFGGVGTPDFVKFQKTCGDAFNVVRRHLHLLVSLFVLMIPAEMPELRHRDDVNYLVDVSTPEKTDEEAAAAFDDLVIQCMNNTFKRIDNTLHILKHR</sequence>
<dbReference type="PROSITE" id="PS00915">
    <property type="entry name" value="PI3_4_KINASE_1"/>
    <property type="match status" value="1"/>
</dbReference>
<dbReference type="FunFam" id="1.10.1070.11:FF:000001">
    <property type="entry name" value="Phosphatidylinositol 4,5-bisphosphate 3-kinase catalytic subunit"/>
    <property type="match status" value="1"/>
</dbReference>
<evidence type="ECO:0000256" key="3">
    <source>
        <dbReference type="ARBA" id="ARBA00022679"/>
    </source>
</evidence>
<dbReference type="FunFam" id="3.30.1010.10:FF:000008">
    <property type="entry name" value="Phosphatidylinositol 4,5-bisphosphate 3-kinase catalytic subunit gamma"/>
    <property type="match status" value="1"/>
</dbReference>
<dbReference type="GO" id="GO:0043491">
    <property type="term" value="P:phosphatidylinositol 3-kinase/protein kinase B signal transduction"/>
    <property type="evidence" value="ECO:0007669"/>
    <property type="project" value="TreeGrafter"/>
</dbReference>
<protein>
    <recommendedName>
        <fullName evidence="2">phosphatidylinositol 3-kinase</fullName>
        <ecNumber evidence="2">2.7.1.137</ecNumber>
    </recommendedName>
</protein>
<dbReference type="Pfam" id="PF00454">
    <property type="entry name" value="PI3_PI4_kinase"/>
    <property type="match status" value="1"/>
</dbReference>
<dbReference type="SUPFAM" id="SSF48371">
    <property type="entry name" value="ARM repeat"/>
    <property type="match status" value="1"/>
</dbReference>
<evidence type="ECO:0000256" key="2">
    <source>
        <dbReference type="ARBA" id="ARBA00012073"/>
    </source>
</evidence>
<dbReference type="SMART" id="SM00146">
    <property type="entry name" value="PI3Kc"/>
    <property type="match status" value="1"/>
</dbReference>
<dbReference type="InParanoid" id="T0QB08"/>
<evidence type="ECO:0000256" key="8">
    <source>
        <dbReference type="SAM" id="Coils"/>
    </source>
</evidence>
<dbReference type="Gene3D" id="1.10.1070.11">
    <property type="entry name" value="Phosphatidylinositol 3-/4-kinase, catalytic domain"/>
    <property type="match status" value="1"/>
</dbReference>
<dbReference type="GO" id="GO:0005524">
    <property type="term" value="F:ATP binding"/>
    <property type="evidence" value="ECO:0007669"/>
    <property type="project" value="UniProtKB-KW"/>
</dbReference>
<dbReference type="InterPro" id="IPR000403">
    <property type="entry name" value="PI3/4_kinase_cat_dom"/>
</dbReference>
<evidence type="ECO:0000313" key="16">
    <source>
        <dbReference type="Proteomes" id="UP000030762"/>
    </source>
</evidence>
<keyword evidence="16" id="KW-1185">Reference proteome</keyword>
<reference evidence="15 16" key="1">
    <citation type="submission" date="2012-04" db="EMBL/GenBank/DDBJ databases">
        <title>The Genome Sequence of Saprolegnia declina VS20.</title>
        <authorList>
            <consortium name="The Broad Institute Genome Sequencing Platform"/>
            <person name="Russ C."/>
            <person name="Nusbaum C."/>
            <person name="Tyler B."/>
            <person name="van West P."/>
            <person name="Dieguez-Uribeondo J."/>
            <person name="de Bruijn I."/>
            <person name="Tripathy S."/>
            <person name="Jiang R."/>
            <person name="Young S.K."/>
            <person name="Zeng Q."/>
            <person name="Gargeya S."/>
            <person name="Fitzgerald M."/>
            <person name="Haas B."/>
            <person name="Abouelleil A."/>
            <person name="Alvarado L."/>
            <person name="Arachchi H.M."/>
            <person name="Berlin A."/>
            <person name="Chapman S.B."/>
            <person name="Goldberg J."/>
            <person name="Griggs A."/>
            <person name="Gujja S."/>
            <person name="Hansen M."/>
            <person name="Howarth C."/>
            <person name="Imamovic A."/>
            <person name="Larimer J."/>
            <person name="McCowen C."/>
            <person name="Montmayeur A."/>
            <person name="Murphy C."/>
            <person name="Neiman D."/>
            <person name="Pearson M."/>
            <person name="Priest M."/>
            <person name="Roberts A."/>
            <person name="Saif S."/>
            <person name="Shea T."/>
            <person name="Sisk P."/>
            <person name="Sykes S."/>
            <person name="Wortman J."/>
            <person name="Nusbaum C."/>
            <person name="Birren B."/>
        </authorList>
    </citation>
    <scope>NUCLEOTIDE SEQUENCE [LARGE SCALE GENOMIC DNA]</scope>
    <source>
        <strain evidence="15 16">VS20</strain>
    </source>
</reference>
<feature type="domain" description="PI3K/PI4K catalytic" evidence="11">
    <location>
        <begin position="985"/>
        <end position="1265"/>
    </location>
</feature>
<evidence type="ECO:0000256" key="7">
    <source>
        <dbReference type="PROSITE-ProRule" id="PRU00880"/>
    </source>
</evidence>
<dbReference type="SMART" id="SM00233">
    <property type="entry name" value="PH"/>
    <property type="match status" value="2"/>
</dbReference>
<keyword evidence="3" id="KW-0808">Transferase</keyword>
<feature type="coiled-coil region" evidence="8">
    <location>
        <begin position="154"/>
        <end position="181"/>
    </location>
</feature>
<dbReference type="Pfam" id="PF00613">
    <property type="entry name" value="PI3Ka"/>
    <property type="match status" value="1"/>
</dbReference>
<dbReference type="SUPFAM" id="SSF56112">
    <property type="entry name" value="Protein kinase-like (PK-like)"/>
    <property type="match status" value="1"/>
</dbReference>
<dbReference type="PROSITE" id="PS51545">
    <property type="entry name" value="PIK_HELICAL"/>
    <property type="match status" value="1"/>
</dbReference>